<keyword evidence="1" id="KW-0489">Methyltransferase</keyword>
<comment type="caution">
    <text evidence="1">The sequence shown here is derived from an EMBL/GenBank/DDBJ whole genome shotgun (WGS) entry which is preliminary data.</text>
</comment>
<evidence type="ECO:0000313" key="2">
    <source>
        <dbReference type="Proteomes" id="UP000299102"/>
    </source>
</evidence>
<organism evidence="1 2">
    <name type="scientific">Eumeta variegata</name>
    <name type="common">Bagworm moth</name>
    <name type="synonym">Eumeta japonica</name>
    <dbReference type="NCBI Taxonomy" id="151549"/>
    <lineage>
        <taxon>Eukaryota</taxon>
        <taxon>Metazoa</taxon>
        <taxon>Ecdysozoa</taxon>
        <taxon>Arthropoda</taxon>
        <taxon>Hexapoda</taxon>
        <taxon>Insecta</taxon>
        <taxon>Pterygota</taxon>
        <taxon>Neoptera</taxon>
        <taxon>Endopterygota</taxon>
        <taxon>Lepidoptera</taxon>
        <taxon>Glossata</taxon>
        <taxon>Ditrysia</taxon>
        <taxon>Tineoidea</taxon>
        <taxon>Psychidae</taxon>
        <taxon>Oiketicinae</taxon>
        <taxon>Eumeta</taxon>
    </lineage>
</organism>
<accession>A0A4C1U259</accession>
<keyword evidence="1" id="KW-0808">Transferase</keyword>
<protein>
    <submittedName>
        <fullName evidence="1">Histone-lysine N-methyltransferase SETMAR</fullName>
    </submittedName>
</protein>
<evidence type="ECO:0000313" key="1">
    <source>
        <dbReference type="EMBL" id="GBP19916.1"/>
    </source>
</evidence>
<dbReference type="GO" id="GO:0008168">
    <property type="term" value="F:methyltransferase activity"/>
    <property type="evidence" value="ECO:0007669"/>
    <property type="project" value="UniProtKB-KW"/>
</dbReference>
<dbReference type="EMBL" id="BGZK01000113">
    <property type="protein sequence ID" value="GBP19916.1"/>
    <property type="molecule type" value="Genomic_DNA"/>
</dbReference>
<reference evidence="1 2" key="1">
    <citation type="journal article" date="2019" name="Commun. Biol.">
        <title>The bagworm genome reveals a unique fibroin gene that provides high tensile strength.</title>
        <authorList>
            <person name="Kono N."/>
            <person name="Nakamura H."/>
            <person name="Ohtoshi R."/>
            <person name="Tomita M."/>
            <person name="Numata K."/>
            <person name="Arakawa K."/>
        </authorList>
    </citation>
    <scope>NUCLEOTIDE SEQUENCE [LARGE SCALE GENOMIC DNA]</scope>
</reference>
<dbReference type="GO" id="GO:0032259">
    <property type="term" value="P:methylation"/>
    <property type="evidence" value="ECO:0007669"/>
    <property type="project" value="UniProtKB-KW"/>
</dbReference>
<feature type="non-terminal residue" evidence="1">
    <location>
        <position position="1"/>
    </location>
</feature>
<sequence>ERLDRSQWHIHWQVYETLQPGRNRIKGAIGNEIESGTGTGIYTEYGNLDVEDDPRSGRPITDKVDAILEKVEQDLHISSYDIAEELEIDHSIFSFFQIYQKWNSFDPFEKVRYTKKVNTWVPHELTERNLMNRVLVCDSLLKHQFGSLLLTVHEIQARSREKTAVIDQHKRYLAIIVKEIEPCEKCTDKQRSLCNRVLLEPFGVVPDRSVLKRGSRGAYLIRFGARGEGVPQDGGGCDSSLWAFQPDFS</sequence>
<dbReference type="OrthoDB" id="616263at2759"/>
<keyword evidence="2" id="KW-1185">Reference proteome</keyword>
<gene>
    <name evidence="1" type="primary">SETMAR</name>
    <name evidence="1" type="ORF">EVAR_11306_1</name>
</gene>
<name>A0A4C1U259_EUMVA</name>
<proteinExistence type="predicted"/>
<dbReference type="AlphaFoldDB" id="A0A4C1U259"/>
<dbReference type="Proteomes" id="UP000299102">
    <property type="component" value="Unassembled WGS sequence"/>
</dbReference>